<proteinExistence type="predicted"/>
<accession>A0A4V1KQM8</accession>
<reference evidence="2 3" key="1">
    <citation type="submission" date="2018-07" db="EMBL/GenBank/DDBJ databases">
        <title>Leeuwenhoekiella genomics.</title>
        <authorList>
            <person name="Tahon G."/>
            <person name="Willems A."/>
        </authorList>
    </citation>
    <scope>NUCLEOTIDE SEQUENCE [LARGE SCALE GENOMIC DNA]</scope>
    <source>
        <strain evidence="2 3">LMG 22550</strain>
    </source>
</reference>
<keyword evidence="3" id="KW-1185">Reference proteome</keyword>
<sequence>MKHLFTFLLLTISLSGFSQNQSEMNIAAYESLQKVDDELNKVYQDILKEYKHDTLFIKNLRTAQKLWLQFRDAELKMKYPAYAGNHYGSIQPVCSASYLEALTQERVDTLKIWLQGIEEGDACTGSVKTK</sequence>
<evidence type="ECO:0000313" key="2">
    <source>
        <dbReference type="EMBL" id="RXG21962.1"/>
    </source>
</evidence>
<organism evidence="2 3">
    <name type="scientific">Leeuwenhoekiella aequorea</name>
    <dbReference type="NCBI Taxonomy" id="283736"/>
    <lineage>
        <taxon>Bacteria</taxon>
        <taxon>Pseudomonadati</taxon>
        <taxon>Bacteroidota</taxon>
        <taxon>Flavobacteriia</taxon>
        <taxon>Flavobacteriales</taxon>
        <taxon>Flavobacteriaceae</taxon>
        <taxon>Leeuwenhoekiella</taxon>
    </lineage>
</organism>
<dbReference type="RefSeq" id="WP_128757870.1">
    <property type="nucleotide sequence ID" value="NZ_QOVM01000004.1"/>
</dbReference>
<feature type="domain" description="Lysozyme inhibitor LprI-like N-terminal" evidence="1">
    <location>
        <begin position="19"/>
        <end position="110"/>
    </location>
</feature>
<protein>
    <recommendedName>
        <fullName evidence="1">Lysozyme inhibitor LprI-like N-terminal domain-containing protein</fullName>
    </recommendedName>
</protein>
<name>A0A4V1KQM8_9FLAO</name>
<evidence type="ECO:0000313" key="3">
    <source>
        <dbReference type="Proteomes" id="UP000289238"/>
    </source>
</evidence>
<gene>
    <name evidence="2" type="ORF">DSM00_2026</name>
</gene>
<dbReference type="OrthoDB" id="7340239at2"/>
<dbReference type="AlphaFoldDB" id="A0A4V1KQM8"/>
<dbReference type="InterPro" id="IPR009739">
    <property type="entry name" value="LprI-like_N"/>
</dbReference>
<dbReference type="EMBL" id="QOVM01000004">
    <property type="protein sequence ID" value="RXG21962.1"/>
    <property type="molecule type" value="Genomic_DNA"/>
</dbReference>
<evidence type="ECO:0000259" key="1">
    <source>
        <dbReference type="Pfam" id="PF07007"/>
    </source>
</evidence>
<dbReference type="Pfam" id="PF07007">
    <property type="entry name" value="LprI"/>
    <property type="match status" value="1"/>
</dbReference>
<comment type="caution">
    <text evidence="2">The sequence shown here is derived from an EMBL/GenBank/DDBJ whole genome shotgun (WGS) entry which is preliminary data.</text>
</comment>
<dbReference type="Gene3D" id="1.20.1270.180">
    <property type="match status" value="1"/>
</dbReference>
<dbReference type="Proteomes" id="UP000289238">
    <property type="component" value="Unassembled WGS sequence"/>
</dbReference>